<dbReference type="InterPro" id="IPR006616">
    <property type="entry name" value="DM9_repeat"/>
</dbReference>
<dbReference type="EMBL" id="NCKV01001315">
    <property type="protein sequence ID" value="RWS28559.1"/>
    <property type="molecule type" value="Genomic_DNA"/>
</dbReference>
<dbReference type="PANTHER" id="PTHR31649">
    <property type="entry name" value="AGAP009604-PA"/>
    <property type="match status" value="1"/>
</dbReference>
<organism evidence="1 2">
    <name type="scientific">Leptotrombidium deliense</name>
    <dbReference type="NCBI Taxonomy" id="299467"/>
    <lineage>
        <taxon>Eukaryota</taxon>
        <taxon>Metazoa</taxon>
        <taxon>Ecdysozoa</taxon>
        <taxon>Arthropoda</taxon>
        <taxon>Chelicerata</taxon>
        <taxon>Arachnida</taxon>
        <taxon>Acari</taxon>
        <taxon>Acariformes</taxon>
        <taxon>Trombidiformes</taxon>
        <taxon>Prostigmata</taxon>
        <taxon>Anystina</taxon>
        <taxon>Parasitengona</taxon>
        <taxon>Trombiculoidea</taxon>
        <taxon>Trombiculidae</taxon>
        <taxon>Leptotrombidium</taxon>
    </lineage>
</organism>
<gene>
    <name evidence="1" type="ORF">B4U80_08191</name>
</gene>
<dbReference type="SMART" id="SM00696">
    <property type="entry name" value="DM9"/>
    <property type="match status" value="2"/>
</dbReference>
<evidence type="ECO:0000313" key="2">
    <source>
        <dbReference type="Proteomes" id="UP000288716"/>
    </source>
</evidence>
<reference evidence="1 2" key="1">
    <citation type="journal article" date="2018" name="Gigascience">
        <title>Genomes of trombidid mites reveal novel predicted allergens and laterally-transferred genes associated with secondary metabolism.</title>
        <authorList>
            <person name="Dong X."/>
            <person name="Chaisiri K."/>
            <person name="Xia D."/>
            <person name="Armstrong S.D."/>
            <person name="Fang Y."/>
            <person name="Donnelly M.J."/>
            <person name="Kadowaki T."/>
            <person name="McGarry J.W."/>
            <person name="Darby A.C."/>
            <person name="Makepeace B.L."/>
        </authorList>
    </citation>
    <scope>NUCLEOTIDE SEQUENCE [LARGE SCALE GENOMIC DNA]</scope>
    <source>
        <strain evidence="1">UoL-UT</strain>
    </source>
</reference>
<dbReference type="PANTHER" id="PTHR31649:SF1">
    <property type="entry name" value="FARNESOIC ACID O-METHYL TRANSFERASE DOMAIN-CONTAINING PROTEIN"/>
    <property type="match status" value="1"/>
</dbReference>
<dbReference type="VEuPathDB" id="VectorBase:LDEU003481"/>
<proteinExistence type="predicted"/>
<comment type="caution">
    <text evidence="1">The sequence shown here is derived from an EMBL/GenBank/DDBJ whole genome shotgun (WGS) entry which is preliminary data.</text>
</comment>
<dbReference type="Pfam" id="PF11901">
    <property type="entry name" value="DM9"/>
    <property type="match status" value="2"/>
</dbReference>
<evidence type="ECO:0008006" key="3">
    <source>
        <dbReference type="Google" id="ProtNLM"/>
    </source>
</evidence>
<keyword evidence="2" id="KW-1185">Reference proteome</keyword>
<sequence>MEVDTKNDFPAVEVDKPGDKWRWVAASDGYIPDGALLGGEDVNGEPLFVCRSLHAHKGETHKLPGKLVPTHKVCYVAFKGKEIAKRKYQVLVAEKGLKWKDAPKGRWCENAVIGGEKHSGEPLLIGRTWYHSTHTEPSLVIGYFDKEETLLRCPFGGNEITSHNYEYLALESDDN</sequence>
<dbReference type="AlphaFoldDB" id="A0A443SM26"/>
<dbReference type="OrthoDB" id="2142040at2759"/>
<name>A0A443SM26_9ACAR</name>
<evidence type="ECO:0000313" key="1">
    <source>
        <dbReference type="EMBL" id="RWS28559.1"/>
    </source>
</evidence>
<accession>A0A443SM26</accession>
<protein>
    <recommendedName>
        <fullName evidence="3">Natterin-3-like protein</fullName>
    </recommendedName>
</protein>
<dbReference type="Proteomes" id="UP000288716">
    <property type="component" value="Unassembled WGS sequence"/>
</dbReference>